<reference evidence="5" key="1">
    <citation type="journal article" date="2020" name="Stud. Mycol.">
        <title>101 Dothideomycetes genomes: a test case for predicting lifestyles and emergence of pathogens.</title>
        <authorList>
            <person name="Haridas S."/>
            <person name="Albert R."/>
            <person name="Binder M."/>
            <person name="Bloem J."/>
            <person name="Labutti K."/>
            <person name="Salamov A."/>
            <person name="Andreopoulos B."/>
            <person name="Baker S."/>
            <person name="Barry K."/>
            <person name="Bills G."/>
            <person name="Bluhm B."/>
            <person name="Cannon C."/>
            <person name="Castanera R."/>
            <person name="Culley D."/>
            <person name="Daum C."/>
            <person name="Ezra D."/>
            <person name="Gonzalez J."/>
            <person name="Henrissat B."/>
            <person name="Kuo A."/>
            <person name="Liang C."/>
            <person name="Lipzen A."/>
            <person name="Lutzoni F."/>
            <person name="Magnuson J."/>
            <person name="Mondo S."/>
            <person name="Nolan M."/>
            <person name="Ohm R."/>
            <person name="Pangilinan J."/>
            <person name="Park H.-J."/>
            <person name="Ramirez L."/>
            <person name="Alfaro M."/>
            <person name="Sun H."/>
            <person name="Tritt A."/>
            <person name="Yoshinaga Y."/>
            <person name="Zwiers L.-H."/>
            <person name="Turgeon B."/>
            <person name="Goodwin S."/>
            <person name="Spatafora J."/>
            <person name="Crous P."/>
            <person name="Grigoriev I."/>
        </authorList>
    </citation>
    <scope>NUCLEOTIDE SEQUENCE</scope>
    <source>
        <strain evidence="5">CBS 279.74</strain>
    </source>
</reference>
<dbReference type="PANTHER" id="PTHR33630">
    <property type="entry name" value="CUTINASE RV1984C-RELATED-RELATED"/>
    <property type="match status" value="1"/>
</dbReference>
<dbReference type="InterPro" id="IPR029058">
    <property type="entry name" value="AB_hydrolase_fold"/>
</dbReference>
<evidence type="ECO:0000256" key="4">
    <source>
        <dbReference type="SAM" id="SignalP"/>
    </source>
</evidence>
<dbReference type="Proteomes" id="UP000799428">
    <property type="component" value="Unassembled WGS sequence"/>
</dbReference>
<feature type="compositionally biased region" description="Low complexity" evidence="3">
    <location>
        <begin position="265"/>
        <end position="299"/>
    </location>
</feature>
<proteinExistence type="predicted"/>
<feature type="signal peptide" evidence="4">
    <location>
        <begin position="1"/>
        <end position="17"/>
    </location>
</feature>
<feature type="chain" id="PRO_5026341871" evidence="4">
    <location>
        <begin position="18"/>
        <end position="329"/>
    </location>
</feature>
<dbReference type="AlphaFoldDB" id="A0A6G1JSC6"/>
<evidence type="ECO:0000256" key="1">
    <source>
        <dbReference type="ARBA" id="ARBA00022801"/>
    </source>
</evidence>
<keyword evidence="6" id="KW-1185">Reference proteome</keyword>
<dbReference type="SUPFAM" id="SSF53474">
    <property type="entry name" value="alpha/beta-Hydrolases"/>
    <property type="match status" value="1"/>
</dbReference>
<sequence>MKLAAALGVLNVASALAQCEAPVPCTDPTLLALQISDCQKHHIFVARGSDSGYPGHLGVLIEAVCESLEDCGYENVVYPANSSYAGVNAWCESAAIGAKHAQEQMTSYAEKCPDSKLIVMGYSQGASVVLDTLGGGGGPVFKCVQENNPALDRTKVPGSNIVAAIVFGAAVRTAGQSYTAKGRDALKGGQDFNGTSPRSEEHLAGLNPYADILHDYCNFGDPICAHGSEPMDVAQHLNYFKIYTEEAAKWVVGTVQGRKMTNVQSSAPKSSSVSSKGTPTATSSSTATSASTPLSAALSTSTPESKAVKRWEVFSGVTAVALGLGAFVF</sequence>
<evidence type="ECO:0000256" key="2">
    <source>
        <dbReference type="ARBA" id="ARBA00023157"/>
    </source>
</evidence>
<dbReference type="InterPro" id="IPR000675">
    <property type="entry name" value="Cutinase/axe"/>
</dbReference>
<dbReference type="GO" id="GO:0052689">
    <property type="term" value="F:carboxylic ester hydrolase activity"/>
    <property type="evidence" value="ECO:0007669"/>
    <property type="project" value="UniProtKB-ARBA"/>
</dbReference>
<evidence type="ECO:0000256" key="3">
    <source>
        <dbReference type="SAM" id="MobiDB-lite"/>
    </source>
</evidence>
<dbReference type="PANTHER" id="PTHR33630:SF13">
    <property type="entry name" value="ACETYLXYLAN ESTERASE"/>
    <property type="match status" value="1"/>
</dbReference>
<keyword evidence="4" id="KW-0732">Signal</keyword>
<dbReference type="EMBL" id="MU005790">
    <property type="protein sequence ID" value="KAF2703067.1"/>
    <property type="molecule type" value="Genomic_DNA"/>
</dbReference>
<dbReference type="Gene3D" id="3.40.50.1820">
    <property type="entry name" value="alpha/beta hydrolase"/>
    <property type="match status" value="1"/>
</dbReference>
<protein>
    <submittedName>
        <fullName evidence="5">Carbohydrate esterase family 5 protein</fullName>
    </submittedName>
</protein>
<organism evidence="5 6">
    <name type="scientific">Pleomassaria siparia CBS 279.74</name>
    <dbReference type="NCBI Taxonomy" id="1314801"/>
    <lineage>
        <taxon>Eukaryota</taxon>
        <taxon>Fungi</taxon>
        <taxon>Dikarya</taxon>
        <taxon>Ascomycota</taxon>
        <taxon>Pezizomycotina</taxon>
        <taxon>Dothideomycetes</taxon>
        <taxon>Pleosporomycetidae</taxon>
        <taxon>Pleosporales</taxon>
        <taxon>Pleomassariaceae</taxon>
        <taxon>Pleomassaria</taxon>
    </lineage>
</organism>
<name>A0A6G1JSC6_9PLEO</name>
<evidence type="ECO:0000313" key="5">
    <source>
        <dbReference type="EMBL" id="KAF2703067.1"/>
    </source>
</evidence>
<accession>A0A6G1JSC6</accession>
<dbReference type="SMART" id="SM01110">
    <property type="entry name" value="Cutinase"/>
    <property type="match status" value="1"/>
</dbReference>
<keyword evidence="2" id="KW-1015">Disulfide bond</keyword>
<evidence type="ECO:0000313" key="6">
    <source>
        <dbReference type="Proteomes" id="UP000799428"/>
    </source>
</evidence>
<keyword evidence="1" id="KW-0378">Hydrolase</keyword>
<gene>
    <name evidence="5" type="ORF">K504DRAFT_419331</name>
</gene>
<dbReference type="Pfam" id="PF01083">
    <property type="entry name" value="Cutinase"/>
    <property type="match status" value="1"/>
</dbReference>
<dbReference type="OrthoDB" id="2586582at2759"/>
<feature type="region of interest" description="Disordered" evidence="3">
    <location>
        <begin position="261"/>
        <end position="299"/>
    </location>
</feature>